<dbReference type="PANTHER" id="PTHR32246">
    <property type="entry name" value="INGRESSION PROTEIN FIC1"/>
    <property type="match status" value="1"/>
</dbReference>
<dbReference type="PANTHER" id="PTHR32246:SF152">
    <property type="entry name" value="C2 DOMAIN-CONTAINING PROTEIN"/>
    <property type="match status" value="1"/>
</dbReference>
<keyword evidence="4" id="KW-1185">Reference proteome</keyword>
<accession>A0A2Z7CBW6</accession>
<evidence type="ECO:0000256" key="1">
    <source>
        <dbReference type="SAM" id="MobiDB-lite"/>
    </source>
</evidence>
<dbReference type="InterPro" id="IPR000008">
    <property type="entry name" value="C2_dom"/>
</dbReference>
<dbReference type="Pfam" id="PF00168">
    <property type="entry name" value="C2"/>
    <property type="match status" value="1"/>
</dbReference>
<reference evidence="3 4" key="1">
    <citation type="journal article" date="2015" name="Proc. Natl. Acad. Sci. U.S.A.">
        <title>The resurrection genome of Boea hygrometrica: A blueprint for survival of dehydration.</title>
        <authorList>
            <person name="Xiao L."/>
            <person name="Yang G."/>
            <person name="Zhang L."/>
            <person name="Yang X."/>
            <person name="Zhao S."/>
            <person name="Ji Z."/>
            <person name="Zhou Q."/>
            <person name="Hu M."/>
            <person name="Wang Y."/>
            <person name="Chen M."/>
            <person name="Xu Y."/>
            <person name="Jin H."/>
            <person name="Xiao X."/>
            <person name="Hu G."/>
            <person name="Bao F."/>
            <person name="Hu Y."/>
            <person name="Wan P."/>
            <person name="Li L."/>
            <person name="Deng X."/>
            <person name="Kuang T."/>
            <person name="Xiang C."/>
            <person name="Zhu J.K."/>
            <person name="Oliver M.J."/>
            <person name="He Y."/>
        </authorList>
    </citation>
    <scope>NUCLEOTIDE SEQUENCE [LARGE SCALE GENOMIC DNA]</scope>
    <source>
        <strain evidence="4">cv. XS01</strain>
    </source>
</reference>
<dbReference type="CDD" id="cd04051">
    <property type="entry name" value="C2_SRC2_like"/>
    <property type="match status" value="1"/>
</dbReference>
<dbReference type="EMBL" id="KQ996975">
    <property type="protein sequence ID" value="KZV44530.1"/>
    <property type="molecule type" value="Genomic_DNA"/>
</dbReference>
<dbReference type="InterPro" id="IPR044750">
    <property type="entry name" value="C2_SRC2/BAP"/>
</dbReference>
<dbReference type="InterPro" id="IPR035892">
    <property type="entry name" value="C2_domain_sf"/>
</dbReference>
<evidence type="ECO:0000313" key="3">
    <source>
        <dbReference type="EMBL" id="KZV44530.1"/>
    </source>
</evidence>
<dbReference type="Gene3D" id="2.60.40.150">
    <property type="entry name" value="C2 domain"/>
    <property type="match status" value="1"/>
</dbReference>
<protein>
    <recommendedName>
        <fullName evidence="2">C2 domain-containing protein</fullName>
    </recommendedName>
</protein>
<dbReference type="Proteomes" id="UP000250235">
    <property type="component" value="Unassembled WGS sequence"/>
</dbReference>
<evidence type="ECO:0000313" key="4">
    <source>
        <dbReference type="Proteomes" id="UP000250235"/>
    </source>
</evidence>
<dbReference type="PROSITE" id="PS50004">
    <property type="entry name" value="C2"/>
    <property type="match status" value="1"/>
</dbReference>
<feature type="region of interest" description="Disordered" evidence="1">
    <location>
        <begin position="156"/>
        <end position="236"/>
    </location>
</feature>
<gene>
    <name evidence="3" type="ORF">F511_24947</name>
</gene>
<dbReference type="AlphaFoldDB" id="A0A2Z7CBW6"/>
<organism evidence="3 4">
    <name type="scientific">Dorcoceras hygrometricum</name>
    <dbReference type="NCBI Taxonomy" id="472368"/>
    <lineage>
        <taxon>Eukaryota</taxon>
        <taxon>Viridiplantae</taxon>
        <taxon>Streptophyta</taxon>
        <taxon>Embryophyta</taxon>
        <taxon>Tracheophyta</taxon>
        <taxon>Spermatophyta</taxon>
        <taxon>Magnoliopsida</taxon>
        <taxon>eudicotyledons</taxon>
        <taxon>Gunneridae</taxon>
        <taxon>Pentapetalae</taxon>
        <taxon>asterids</taxon>
        <taxon>lamiids</taxon>
        <taxon>Lamiales</taxon>
        <taxon>Gesneriaceae</taxon>
        <taxon>Didymocarpoideae</taxon>
        <taxon>Trichosporeae</taxon>
        <taxon>Loxocarpinae</taxon>
        <taxon>Dorcoceras</taxon>
    </lineage>
</organism>
<dbReference type="SMART" id="SM00239">
    <property type="entry name" value="C2"/>
    <property type="match status" value="1"/>
</dbReference>
<sequence>MTVFKLLEITIISAQDLPPLSKMLRTFAVSYISPDNRLSTAVDHRGNCNPNWNHKVVFNVDERFLKSKSSAITFEIYNVAWLRDLPIGTAHLMINSLSPSLHRSPSLRRVSLQVLRPSGLLKGTLNIGIHLLESNNPGLNEICHSGIANEERLDCADQEDGKREENEPCIVGDSAGQVTNPGPHIFQSNHGEQTQMHSSGPETNLPSNSEEMTQTQQGKTTSKPPEPDNTSIHGSENVRKWLYSNDNEEYGSSIFENWTEAGEKSEEEVQLKLKSAKRRLTDDDKIPLRNGKKAGHHKRGRGLLSCFGNAYGFQFSFICGSKKLNKKMHGRKKTQKFTLISRP</sequence>
<name>A0A2Z7CBW6_9LAMI</name>
<feature type="compositionally biased region" description="Polar residues" evidence="1">
    <location>
        <begin position="176"/>
        <end position="234"/>
    </location>
</feature>
<feature type="domain" description="C2" evidence="2">
    <location>
        <begin position="1"/>
        <end position="107"/>
    </location>
</feature>
<dbReference type="GO" id="GO:0006952">
    <property type="term" value="P:defense response"/>
    <property type="evidence" value="ECO:0007669"/>
    <property type="project" value="InterPro"/>
</dbReference>
<dbReference type="SUPFAM" id="SSF49562">
    <property type="entry name" value="C2 domain (Calcium/lipid-binding domain, CaLB)"/>
    <property type="match status" value="1"/>
</dbReference>
<evidence type="ECO:0000259" key="2">
    <source>
        <dbReference type="PROSITE" id="PS50004"/>
    </source>
</evidence>
<feature type="compositionally biased region" description="Basic and acidic residues" evidence="1">
    <location>
        <begin position="156"/>
        <end position="166"/>
    </location>
</feature>
<dbReference type="OrthoDB" id="1909968at2759"/>
<proteinExistence type="predicted"/>